<proteinExistence type="predicted"/>
<comment type="caution">
    <text evidence="2">The sequence shown here is derived from an EMBL/GenBank/DDBJ whole genome shotgun (WGS) entry which is preliminary data.</text>
</comment>
<sequence length="264" mass="29397">MRYKAERFVALGDSCTEGIDDPYPQGGVYRGWADLVADRLAADNPDFRYANLGIRGRRLDQIIAEQIPAATELRPDLVALFGGGNDIMSRGWTERTVARRVDHAIKALTSLAPTVVVFTLSDVSQRMPFGWRMRPRIEALNASIREAAVSYGAVLVDLWPDPAVQDLRYFGPDRLHLAEHGHRRLAAHLLGSLGVPHDESWLEPLPGKPAPLTMTAHARWLYQQVWPVVRGRIRNRLIGRQPGDGILPKRPELLPVCQTVPGNA</sequence>
<dbReference type="Pfam" id="PF13472">
    <property type="entry name" value="Lipase_GDSL_2"/>
    <property type="match status" value="1"/>
</dbReference>
<keyword evidence="3" id="KW-1185">Reference proteome</keyword>
<reference evidence="2 3" key="1">
    <citation type="submission" date="2019-03" db="EMBL/GenBank/DDBJ databases">
        <title>Genomic Encyclopedia of Type Strains, Phase IV (KMG-IV): sequencing the most valuable type-strain genomes for metagenomic binning, comparative biology and taxonomic classification.</title>
        <authorList>
            <person name="Goeker M."/>
        </authorList>
    </citation>
    <scope>NUCLEOTIDE SEQUENCE [LARGE SCALE GENOMIC DNA]</scope>
    <source>
        <strain evidence="2 3">DSM 45934</strain>
    </source>
</reference>
<evidence type="ECO:0000259" key="1">
    <source>
        <dbReference type="Pfam" id="PF13472"/>
    </source>
</evidence>
<protein>
    <submittedName>
        <fullName evidence="2">Lysophospholipase L1-like esterase</fullName>
    </submittedName>
</protein>
<name>A0A4R2IXS6_9PSEU</name>
<evidence type="ECO:0000313" key="3">
    <source>
        <dbReference type="Proteomes" id="UP000295680"/>
    </source>
</evidence>
<dbReference type="SUPFAM" id="SSF52266">
    <property type="entry name" value="SGNH hydrolase"/>
    <property type="match status" value="1"/>
</dbReference>
<dbReference type="Gene3D" id="3.40.50.1110">
    <property type="entry name" value="SGNH hydrolase"/>
    <property type="match status" value="1"/>
</dbReference>
<dbReference type="PANTHER" id="PTHR43784">
    <property type="entry name" value="GDSL-LIKE LIPASE/ACYLHYDROLASE, PUTATIVE (AFU_ORTHOLOGUE AFUA_2G00820)-RELATED"/>
    <property type="match status" value="1"/>
</dbReference>
<evidence type="ECO:0000313" key="2">
    <source>
        <dbReference type="EMBL" id="TCO50631.1"/>
    </source>
</evidence>
<feature type="domain" description="SGNH hydrolase-type esterase" evidence="1">
    <location>
        <begin position="10"/>
        <end position="184"/>
    </location>
</feature>
<dbReference type="Proteomes" id="UP000295680">
    <property type="component" value="Unassembled WGS sequence"/>
</dbReference>
<dbReference type="AlphaFoldDB" id="A0A4R2IXS6"/>
<dbReference type="PANTHER" id="PTHR43784:SF2">
    <property type="entry name" value="GDSL-LIKE LIPASE_ACYLHYDROLASE, PUTATIVE (AFU_ORTHOLOGUE AFUA_2G00820)-RELATED"/>
    <property type="match status" value="1"/>
</dbReference>
<gene>
    <name evidence="2" type="ORF">EV192_1138</name>
</gene>
<dbReference type="OrthoDB" id="3465773at2"/>
<dbReference type="InterPro" id="IPR036514">
    <property type="entry name" value="SGNH_hydro_sf"/>
</dbReference>
<dbReference type="InterPro" id="IPR053140">
    <property type="entry name" value="GDSL_Rv0518-like"/>
</dbReference>
<dbReference type="InterPro" id="IPR013830">
    <property type="entry name" value="SGNH_hydro"/>
</dbReference>
<organism evidence="2 3">
    <name type="scientific">Actinocrispum wychmicini</name>
    <dbReference type="NCBI Taxonomy" id="1213861"/>
    <lineage>
        <taxon>Bacteria</taxon>
        <taxon>Bacillati</taxon>
        <taxon>Actinomycetota</taxon>
        <taxon>Actinomycetes</taxon>
        <taxon>Pseudonocardiales</taxon>
        <taxon>Pseudonocardiaceae</taxon>
        <taxon>Actinocrispum</taxon>
    </lineage>
</organism>
<dbReference type="CDD" id="cd01832">
    <property type="entry name" value="SGNH_hydrolase_like_1"/>
    <property type="match status" value="1"/>
</dbReference>
<dbReference type="EMBL" id="SLWS01000013">
    <property type="protein sequence ID" value="TCO50631.1"/>
    <property type="molecule type" value="Genomic_DNA"/>
</dbReference>
<dbReference type="RefSeq" id="WP_132124600.1">
    <property type="nucleotide sequence ID" value="NZ_SLWS01000013.1"/>
</dbReference>
<accession>A0A4R2IXS6</accession>